<organism evidence="1 2">
    <name type="scientific">Saccharopolyspora karakumensis</name>
    <dbReference type="NCBI Taxonomy" id="2530386"/>
    <lineage>
        <taxon>Bacteria</taxon>
        <taxon>Bacillati</taxon>
        <taxon>Actinomycetota</taxon>
        <taxon>Actinomycetes</taxon>
        <taxon>Pseudonocardiales</taxon>
        <taxon>Pseudonocardiaceae</taxon>
        <taxon>Saccharopolyspora</taxon>
    </lineage>
</organism>
<dbReference type="AlphaFoldDB" id="A0A4V2YWP6"/>
<name>A0A4V2YWP6_9PSEU</name>
<sequence>MIEENRRIGRPMCRSANFAVVLREAQWELDRVAFRLPRGEVSRSERRRLADVLTELADHLRDYEG</sequence>
<comment type="caution">
    <text evidence="1">The sequence shown here is derived from an EMBL/GenBank/DDBJ whole genome shotgun (WGS) entry which is preliminary data.</text>
</comment>
<keyword evidence="2" id="KW-1185">Reference proteome</keyword>
<gene>
    <name evidence="1" type="ORF">E1202_19205</name>
</gene>
<evidence type="ECO:0000313" key="1">
    <source>
        <dbReference type="EMBL" id="TDD86277.1"/>
    </source>
</evidence>
<reference evidence="1 2" key="1">
    <citation type="submission" date="2019-03" db="EMBL/GenBank/DDBJ databases">
        <title>Draft genome sequences of novel Actinobacteria.</title>
        <authorList>
            <person name="Sahin N."/>
            <person name="Ay H."/>
            <person name="Saygin H."/>
        </authorList>
    </citation>
    <scope>NUCLEOTIDE SEQUENCE [LARGE SCALE GENOMIC DNA]</scope>
    <source>
        <strain evidence="1 2">5K548</strain>
    </source>
</reference>
<dbReference type="RefSeq" id="WP_132684527.1">
    <property type="nucleotide sequence ID" value="NZ_SMLA01000030.1"/>
</dbReference>
<accession>A0A4V2YWP6</accession>
<dbReference type="Proteomes" id="UP000294723">
    <property type="component" value="Unassembled WGS sequence"/>
</dbReference>
<dbReference type="EMBL" id="SMLA01000030">
    <property type="protein sequence ID" value="TDD86277.1"/>
    <property type="molecule type" value="Genomic_DNA"/>
</dbReference>
<proteinExistence type="predicted"/>
<protein>
    <submittedName>
        <fullName evidence="1">Uncharacterized protein</fullName>
    </submittedName>
</protein>
<evidence type="ECO:0000313" key="2">
    <source>
        <dbReference type="Proteomes" id="UP000294723"/>
    </source>
</evidence>